<sequence>MVKPVVPADANSSSNPGHDESVHPLFIYNQFKPLFDAVCTGDWNKAKEFLTLHPNAIRARLTSANKIALHYAAELEHEHIVEELVRLMSEEDLELTDKWGWTALSVAANRGNLKMVECMVKKSKKILSIPGGTDHLTPILFASFQEQWDVVHYLYSATPLQDLMPEKGPYGSTILRSFIIGMKFGIALELIQHCPQLVLTEGHDGVFPMEGFMPSAFLSGTRLKFWQRWIYNCIRIEHAISDIRVSVENEGNEECNRMKITWSVVGFLQGLKSNLLELLGINRIREIKQAHIQSLELLDHMCEVIKHSPGEYYIRRAIFGSINRGMFEFTDSVLQARPDIMWINNEIKRTLFQFAIECRQEKIYSLIYRLDKRKRTVIGNFADRSQNCALHVAGILSPLAKLDNISGAALQMQREVQWFKEVETIALPRIKESLNDDGMTPRQLFTKNHKELVKEGERWMKESATSCTVVGALIITIMFAAAFTVPGGNNEETGFPIFLHKNLFMAFIVSDAVSLFSSTTSVLMFLGILTSRYAEDDFLKSLPTKMIIGLSTLFISIATMMVAFSSALFIMIHEQSWIVIPMIFLASVPVTLFIWMQFPLLVEMYISTYGGGIFDKKVKSRA</sequence>
<dbReference type="AlphaFoldDB" id="A0AAD4WKH3"/>
<comment type="caution">
    <text evidence="3">The sequence shown here is derived from an EMBL/GenBank/DDBJ whole genome shotgun (WGS) entry which is preliminary data.</text>
</comment>
<dbReference type="PANTHER" id="PTHR24177">
    <property type="entry name" value="CASKIN"/>
    <property type="match status" value="1"/>
</dbReference>
<protein>
    <recommendedName>
        <fullName evidence="2">PGG domain-containing protein</fullName>
    </recommendedName>
</protein>
<dbReference type="Gene3D" id="1.25.40.20">
    <property type="entry name" value="Ankyrin repeat-containing domain"/>
    <property type="match status" value="1"/>
</dbReference>
<proteinExistence type="predicted"/>
<feature type="domain" description="PGG" evidence="2">
    <location>
        <begin position="458"/>
        <end position="570"/>
    </location>
</feature>
<keyword evidence="1" id="KW-0472">Membrane</keyword>
<feature type="transmembrane region" description="Helical" evidence="1">
    <location>
        <begin position="464"/>
        <end position="483"/>
    </location>
</feature>
<evidence type="ECO:0000256" key="1">
    <source>
        <dbReference type="SAM" id="Phobius"/>
    </source>
</evidence>
<accession>A0AAD4WKH3</accession>
<reference evidence="3 4" key="1">
    <citation type="journal article" date="2022" name="G3 (Bethesda)">
        <title>Whole-genome sequence and methylome profiling of the almond [Prunus dulcis (Mill.) D.A. Webb] cultivar 'Nonpareil'.</title>
        <authorList>
            <person name="D'Amico-Willman K.M."/>
            <person name="Ouma W.Z."/>
            <person name="Meulia T."/>
            <person name="Sideli G.M."/>
            <person name="Gradziel T.M."/>
            <person name="Fresnedo-Ramirez J."/>
        </authorList>
    </citation>
    <scope>NUCLEOTIDE SEQUENCE [LARGE SCALE GENOMIC DNA]</scope>
    <source>
        <strain evidence="3">Clone GOH B32 T37-40</strain>
    </source>
</reference>
<keyword evidence="1" id="KW-1133">Transmembrane helix</keyword>
<dbReference type="InterPro" id="IPR036770">
    <property type="entry name" value="Ankyrin_rpt-contain_sf"/>
</dbReference>
<feature type="transmembrane region" description="Helical" evidence="1">
    <location>
        <begin position="547"/>
        <end position="572"/>
    </location>
</feature>
<dbReference type="InterPro" id="IPR026961">
    <property type="entry name" value="PGG_dom"/>
</dbReference>
<feature type="transmembrane region" description="Helical" evidence="1">
    <location>
        <begin position="503"/>
        <end position="526"/>
    </location>
</feature>
<evidence type="ECO:0000259" key="2">
    <source>
        <dbReference type="Pfam" id="PF13962"/>
    </source>
</evidence>
<keyword evidence="1" id="KW-0812">Transmembrane</keyword>
<dbReference type="PANTHER" id="PTHR24177:SF329">
    <property type="entry name" value="ANKYRIN REPEAT PROTEIN"/>
    <property type="match status" value="1"/>
</dbReference>
<dbReference type="SUPFAM" id="SSF48403">
    <property type="entry name" value="Ankyrin repeat"/>
    <property type="match status" value="1"/>
</dbReference>
<organism evidence="3 4">
    <name type="scientific">Prunus dulcis</name>
    <name type="common">Almond</name>
    <name type="synonym">Amygdalus dulcis</name>
    <dbReference type="NCBI Taxonomy" id="3755"/>
    <lineage>
        <taxon>Eukaryota</taxon>
        <taxon>Viridiplantae</taxon>
        <taxon>Streptophyta</taxon>
        <taxon>Embryophyta</taxon>
        <taxon>Tracheophyta</taxon>
        <taxon>Spermatophyta</taxon>
        <taxon>Magnoliopsida</taxon>
        <taxon>eudicotyledons</taxon>
        <taxon>Gunneridae</taxon>
        <taxon>Pentapetalae</taxon>
        <taxon>rosids</taxon>
        <taxon>fabids</taxon>
        <taxon>Rosales</taxon>
        <taxon>Rosaceae</taxon>
        <taxon>Amygdaloideae</taxon>
        <taxon>Amygdaleae</taxon>
        <taxon>Prunus</taxon>
    </lineage>
</organism>
<gene>
    <name evidence="3" type="ORF">L3X38_011782</name>
</gene>
<feature type="transmembrane region" description="Helical" evidence="1">
    <location>
        <begin position="578"/>
        <end position="596"/>
    </location>
</feature>
<dbReference type="Pfam" id="PF12796">
    <property type="entry name" value="Ank_2"/>
    <property type="match status" value="1"/>
</dbReference>
<evidence type="ECO:0000313" key="3">
    <source>
        <dbReference type="EMBL" id="KAI5343906.1"/>
    </source>
</evidence>
<dbReference type="EMBL" id="JAJFAZ020000002">
    <property type="protein sequence ID" value="KAI5343906.1"/>
    <property type="molecule type" value="Genomic_DNA"/>
</dbReference>
<dbReference type="InterPro" id="IPR002110">
    <property type="entry name" value="Ankyrin_rpt"/>
</dbReference>
<dbReference type="GO" id="GO:0016020">
    <property type="term" value="C:membrane"/>
    <property type="evidence" value="ECO:0007669"/>
    <property type="project" value="TreeGrafter"/>
</dbReference>
<dbReference type="Proteomes" id="UP001054821">
    <property type="component" value="Chromosome 2"/>
</dbReference>
<dbReference type="SMART" id="SM00248">
    <property type="entry name" value="ANK"/>
    <property type="match status" value="4"/>
</dbReference>
<evidence type="ECO:0000313" key="4">
    <source>
        <dbReference type="Proteomes" id="UP001054821"/>
    </source>
</evidence>
<name>A0AAD4WKH3_PRUDU</name>
<keyword evidence="4" id="KW-1185">Reference proteome</keyword>
<dbReference type="Pfam" id="PF13962">
    <property type="entry name" value="PGG"/>
    <property type="match status" value="1"/>
</dbReference>